<dbReference type="OrthoDB" id="616263at2759"/>
<name>A0A0R3PFZ2_ANGCS</name>
<reference evidence="1 2" key="2">
    <citation type="submission" date="2018-11" db="EMBL/GenBank/DDBJ databases">
        <authorList>
            <consortium name="Pathogen Informatics"/>
        </authorList>
    </citation>
    <scope>NUCLEOTIDE SEQUENCE [LARGE SCALE GENOMIC DNA]</scope>
    <source>
        <strain evidence="1 2">Costa Rica</strain>
    </source>
</reference>
<dbReference type="EMBL" id="UYYA01000831">
    <property type="protein sequence ID" value="VDM54728.1"/>
    <property type="molecule type" value="Genomic_DNA"/>
</dbReference>
<evidence type="ECO:0000313" key="2">
    <source>
        <dbReference type="Proteomes" id="UP000267027"/>
    </source>
</evidence>
<keyword evidence="2" id="KW-1185">Reference proteome</keyword>
<protein>
    <submittedName>
        <fullName evidence="1 3">Uncharacterized protein</fullName>
    </submittedName>
</protein>
<evidence type="ECO:0000313" key="3">
    <source>
        <dbReference type="WBParaSite" id="ACOC_0000314201-mRNA-1"/>
    </source>
</evidence>
<sequence>MVERISSWRIRLHATCNEKWLLHDNWQVPAQWLDLDELPAQFLSPKLCQNSKTRPSWPFGGLPLLIPALIFGCMPSTARQNCWLRAEASPFVAPASAFHPRRGVPSAPPPNVRSESHVSINAMVPQVARLPLET</sequence>
<evidence type="ECO:0000313" key="1">
    <source>
        <dbReference type="EMBL" id="VDM54728.1"/>
    </source>
</evidence>
<gene>
    <name evidence="1" type="ORF">ACOC_LOCUS3143</name>
</gene>
<dbReference type="AlphaFoldDB" id="A0A0R3PFZ2"/>
<proteinExistence type="predicted"/>
<accession>A0A0R3PFZ2</accession>
<organism evidence="3">
    <name type="scientific">Angiostrongylus costaricensis</name>
    <name type="common">Nematode worm</name>
    <dbReference type="NCBI Taxonomy" id="334426"/>
    <lineage>
        <taxon>Eukaryota</taxon>
        <taxon>Metazoa</taxon>
        <taxon>Ecdysozoa</taxon>
        <taxon>Nematoda</taxon>
        <taxon>Chromadorea</taxon>
        <taxon>Rhabditida</taxon>
        <taxon>Rhabditina</taxon>
        <taxon>Rhabditomorpha</taxon>
        <taxon>Strongyloidea</taxon>
        <taxon>Metastrongylidae</taxon>
        <taxon>Angiostrongylus</taxon>
    </lineage>
</organism>
<dbReference type="Proteomes" id="UP000267027">
    <property type="component" value="Unassembled WGS sequence"/>
</dbReference>
<dbReference type="WBParaSite" id="ACOC_0000314201-mRNA-1">
    <property type="protein sequence ID" value="ACOC_0000314201-mRNA-1"/>
    <property type="gene ID" value="ACOC_0000314201"/>
</dbReference>
<reference evidence="3" key="1">
    <citation type="submission" date="2017-02" db="UniProtKB">
        <authorList>
            <consortium name="WormBaseParasite"/>
        </authorList>
    </citation>
    <scope>IDENTIFICATION</scope>
</reference>